<accession>A0AA94HB99</accession>
<dbReference type="EMBL" id="FOTB01000001">
    <property type="protein sequence ID" value="SFK50284.1"/>
    <property type="molecule type" value="Genomic_DNA"/>
</dbReference>
<gene>
    <name evidence="1" type="ORF">SAMN05216235_0003</name>
</gene>
<name>A0AA94HB99_9STAP</name>
<feature type="non-terminal residue" evidence="1">
    <location>
        <position position="55"/>
    </location>
</feature>
<dbReference type="AlphaFoldDB" id="A0AA94HB99"/>
<reference evidence="1 2" key="1">
    <citation type="submission" date="2016-10" db="EMBL/GenBank/DDBJ databases">
        <authorList>
            <person name="Varghese N."/>
            <person name="Submissions S."/>
        </authorList>
    </citation>
    <scope>NUCLEOTIDE SEQUENCE [LARGE SCALE GENOMIC DNA]</scope>
    <source>
        <strain evidence="1 2">CGMCC 1.6501</strain>
    </source>
</reference>
<organism evidence="1 2">
    <name type="scientific">Salinicoccus halodurans</name>
    <dbReference type="NCBI Taxonomy" id="407035"/>
    <lineage>
        <taxon>Bacteria</taxon>
        <taxon>Bacillati</taxon>
        <taxon>Bacillota</taxon>
        <taxon>Bacilli</taxon>
        <taxon>Bacillales</taxon>
        <taxon>Staphylococcaceae</taxon>
        <taxon>Salinicoccus</taxon>
    </lineage>
</organism>
<comment type="caution">
    <text evidence="1">The sequence shown here is derived from an EMBL/GenBank/DDBJ whole genome shotgun (WGS) entry which is preliminary data.</text>
</comment>
<evidence type="ECO:0000313" key="1">
    <source>
        <dbReference type="EMBL" id="SFK50284.1"/>
    </source>
</evidence>
<proteinExistence type="predicted"/>
<protein>
    <submittedName>
        <fullName evidence="1">Transposase, Mutator family</fullName>
    </submittedName>
</protein>
<evidence type="ECO:0000313" key="2">
    <source>
        <dbReference type="Proteomes" id="UP000183090"/>
    </source>
</evidence>
<sequence>MDHFTSDIIQALVKKDDVTETFRSHLETAVNTLLKTELTAFLDYEKYDRVGFNSG</sequence>
<dbReference type="Proteomes" id="UP000183090">
    <property type="component" value="Unassembled WGS sequence"/>
</dbReference>